<feature type="binding site" evidence="13">
    <location>
        <position position="565"/>
    </location>
    <ligand>
        <name>[4Fe-4S] cluster</name>
        <dbReference type="ChEBI" id="CHEBI:49883"/>
        <note>4Fe-4S-S-AdoMet</note>
    </ligand>
</feature>
<reference evidence="16 17" key="1">
    <citation type="submission" date="2017-01" db="EMBL/GenBank/DDBJ databases">
        <title>Complete genome sequence of esterase-producing bacterium Croceicoccus marinus E4A9.</title>
        <authorList>
            <person name="Wu Y.-H."/>
            <person name="Cheng H."/>
            <person name="Xu L."/>
            <person name="Huo Y.-Y."/>
            <person name="Wang C.-S."/>
            <person name="Xu X.-W."/>
        </authorList>
    </citation>
    <scope>NUCLEOTIDE SEQUENCE [LARGE SCALE GENOMIC DNA]</scope>
    <source>
        <strain evidence="16 17">E4A9</strain>
    </source>
</reference>
<dbReference type="SFLD" id="SFLDG01114">
    <property type="entry name" value="phosphomethylpyrimidine_syntha"/>
    <property type="match status" value="1"/>
</dbReference>
<dbReference type="UniPathway" id="UPA00060"/>
<dbReference type="Gene3D" id="3.20.20.540">
    <property type="entry name" value="Radical SAM ThiC family, central domain"/>
    <property type="match status" value="1"/>
</dbReference>
<dbReference type="PANTHER" id="PTHR30557">
    <property type="entry name" value="THIAMINE BIOSYNTHESIS PROTEIN THIC"/>
    <property type="match status" value="1"/>
</dbReference>
<feature type="binding site" evidence="13">
    <location>
        <position position="409"/>
    </location>
    <ligand>
        <name>substrate</name>
    </ligand>
</feature>
<feature type="binding site" evidence="13">
    <location>
        <position position="215"/>
    </location>
    <ligand>
        <name>substrate</name>
    </ligand>
</feature>
<feature type="binding site" evidence="13">
    <location>
        <position position="436"/>
    </location>
    <ligand>
        <name>substrate</name>
    </ligand>
</feature>
<dbReference type="FunFam" id="3.20.20.540:FF:000001">
    <property type="entry name" value="Phosphomethylpyrimidine synthase"/>
    <property type="match status" value="1"/>
</dbReference>
<keyword evidence="5 13" id="KW-0479">Metal-binding</keyword>
<dbReference type="Proteomes" id="UP000195807">
    <property type="component" value="Chromosome"/>
</dbReference>
<dbReference type="NCBIfam" id="TIGR00190">
    <property type="entry name" value="thiC"/>
    <property type="match status" value="1"/>
</dbReference>
<feature type="binding site" evidence="13">
    <location>
        <position position="477"/>
    </location>
    <ligand>
        <name>Zn(2+)</name>
        <dbReference type="ChEBI" id="CHEBI:29105"/>
    </ligand>
</feature>
<feature type="binding site" evidence="13">
    <location>
        <position position="413"/>
    </location>
    <ligand>
        <name>Zn(2+)</name>
        <dbReference type="ChEBI" id="CHEBI:29105"/>
    </ligand>
</feature>
<dbReference type="OrthoDB" id="9805897at2"/>
<accession>A0A1Z1FC67</accession>
<sequence length="626" mass="69160">MADINSKLEIGVTTGPIRGSKKVHVAAHSGSGVRVAMREISLEGGEEPVRVYDTSGPYTDSNASIDIQAGLPQLRRDWIMGRGDVEGYDAREIRPEDNGQLGPDRSGGVPPFPKVVKRPLRARAGRNVSQMHYARQGIITPEMEYVAERENLGREYVRREIEGNSWGAAIPEYVTPEFVRDEIARGRAIIPNNINHPETEPMAIGRNFLVKINANIGNSAVASDVASEVDKMVWSIRWGADTVMDLSTGRNIHDTREWIIRNSPVPIGTVPIYQALEKVGGIAEELTWEVFRDTLIEQAEQGVDYFTIHAGVRLPYVPLAAKRVTGIVSRGGSIMAKWCLAHHKESFLYENFDEITEICKAYDIAYSLGDGLRPGSIADANDEAQFAELYTLGELTKRAWAQDVQVMIEGPGHVPMHKIKENMDKQLEACGEAPFYTLGPLVTDIAPGYDHITSGIGAAQIGWYGTAMLCYVTPKEHLGLPDRDDVKVGVVTYKLAAHAADLAKGHPAAQVRDDALSKARFEFRWRDQFNLSLDPDTAEQYHDQTLPAEGAKTAHFCSMCGPKFCSMKISQEVREFAAKQNSDSFLASENLKGETPPAERRSAEEGMEEMAEKYRDGGDLYVPAKD</sequence>
<dbReference type="GO" id="GO:0005829">
    <property type="term" value="C:cytosol"/>
    <property type="evidence" value="ECO:0007669"/>
    <property type="project" value="TreeGrafter"/>
</dbReference>
<dbReference type="InterPro" id="IPR038521">
    <property type="entry name" value="ThiC/Bza_core_dom"/>
</dbReference>
<feature type="binding site" evidence="13">
    <location>
        <begin position="370"/>
        <end position="373"/>
    </location>
    <ligand>
        <name>substrate</name>
    </ligand>
</feature>
<comment type="subunit">
    <text evidence="13">Homodimer.</text>
</comment>
<dbReference type="InterPro" id="IPR025747">
    <property type="entry name" value="ThiC-associated_dom"/>
</dbReference>
<evidence type="ECO:0000256" key="7">
    <source>
        <dbReference type="ARBA" id="ARBA00022977"/>
    </source>
</evidence>
<dbReference type="RefSeq" id="WP_066845606.1">
    <property type="nucleotide sequence ID" value="NZ_CP019602.1"/>
</dbReference>
<keyword evidence="8 13" id="KW-0408">Iron</keyword>
<keyword evidence="9 13" id="KW-0411">Iron-sulfur</keyword>
<feature type="domain" description="ThiC-associated" evidence="15">
    <location>
        <begin position="17"/>
        <end position="86"/>
    </location>
</feature>
<evidence type="ECO:0000256" key="3">
    <source>
        <dbReference type="ARBA" id="ARBA00022485"/>
    </source>
</evidence>
<feature type="binding site" evidence="13">
    <location>
        <position position="557"/>
    </location>
    <ligand>
        <name>[4Fe-4S] cluster</name>
        <dbReference type="ChEBI" id="CHEBI:49883"/>
        <note>4Fe-4S-S-AdoMet</note>
    </ligand>
</feature>
<evidence type="ECO:0000256" key="13">
    <source>
        <dbReference type="HAMAP-Rule" id="MF_00089"/>
    </source>
</evidence>
<evidence type="ECO:0000256" key="10">
    <source>
        <dbReference type="ARBA" id="ARBA00023239"/>
    </source>
</evidence>
<evidence type="ECO:0000256" key="4">
    <source>
        <dbReference type="ARBA" id="ARBA00022691"/>
    </source>
</evidence>
<keyword evidence="4 13" id="KW-0949">S-adenosyl-L-methionine</keyword>
<feature type="region of interest" description="Disordered" evidence="14">
    <location>
        <begin position="94"/>
        <end position="114"/>
    </location>
</feature>
<keyword evidence="10 13" id="KW-0456">Lyase</keyword>
<proteinExistence type="inferred from homology"/>
<dbReference type="NCBIfam" id="NF009895">
    <property type="entry name" value="PRK13352.1"/>
    <property type="match status" value="1"/>
</dbReference>
<protein>
    <recommendedName>
        <fullName evidence="13">Phosphomethylpyrimidine synthase</fullName>
        <ecNumber evidence="13">4.1.99.17</ecNumber>
    </recommendedName>
    <alternativeName>
        <fullName evidence="13">Hydroxymethylpyrimidine phosphate synthase</fullName>
        <shortName evidence="13">HMP-P synthase</shortName>
        <shortName evidence="13">HMP-phosphate synthase</shortName>
        <shortName evidence="13">HMPP synthase</shortName>
    </alternativeName>
    <alternativeName>
        <fullName evidence="13">Thiamine biosynthesis protein ThiC</fullName>
    </alternativeName>
</protein>
<dbReference type="AlphaFoldDB" id="A0A1Z1FC67"/>
<dbReference type="Pfam" id="PF13667">
    <property type="entry name" value="ThiC-associated"/>
    <property type="match status" value="1"/>
</dbReference>
<keyword evidence="17" id="KW-1185">Reference proteome</keyword>
<evidence type="ECO:0000256" key="12">
    <source>
        <dbReference type="ARBA" id="ARBA00061546"/>
    </source>
</evidence>
<evidence type="ECO:0000256" key="9">
    <source>
        <dbReference type="ARBA" id="ARBA00023014"/>
    </source>
</evidence>
<dbReference type="EC" id="4.1.99.17" evidence="13"/>
<comment type="pathway">
    <text evidence="2 13">Cofactor biosynthesis; thiamine diphosphate biosynthesis.</text>
</comment>
<dbReference type="NCBIfam" id="NF006763">
    <property type="entry name" value="PRK09284.1"/>
    <property type="match status" value="1"/>
</dbReference>
<evidence type="ECO:0000256" key="11">
    <source>
        <dbReference type="ARBA" id="ARBA00050218"/>
    </source>
</evidence>
<dbReference type="EMBL" id="CP019602">
    <property type="protein sequence ID" value="ARU16355.1"/>
    <property type="molecule type" value="Genomic_DNA"/>
</dbReference>
<keyword evidence="7 13" id="KW-0784">Thiamine biosynthesis</keyword>
<evidence type="ECO:0000256" key="1">
    <source>
        <dbReference type="ARBA" id="ARBA00003175"/>
    </source>
</evidence>
<evidence type="ECO:0000313" key="17">
    <source>
        <dbReference type="Proteomes" id="UP000195807"/>
    </source>
</evidence>
<evidence type="ECO:0000256" key="14">
    <source>
        <dbReference type="SAM" id="MobiDB-lite"/>
    </source>
</evidence>
<dbReference type="GO" id="GO:0008270">
    <property type="term" value="F:zinc ion binding"/>
    <property type="evidence" value="ECO:0007669"/>
    <property type="project" value="UniProtKB-UniRule"/>
</dbReference>
<evidence type="ECO:0000313" key="16">
    <source>
        <dbReference type="EMBL" id="ARU16355.1"/>
    </source>
</evidence>
<evidence type="ECO:0000256" key="2">
    <source>
        <dbReference type="ARBA" id="ARBA00004948"/>
    </source>
</evidence>
<feature type="binding site" evidence="13">
    <location>
        <position position="309"/>
    </location>
    <ligand>
        <name>substrate</name>
    </ligand>
</feature>
<evidence type="ECO:0000256" key="6">
    <source>
        <dbReference type="ARBA" id="ARBA00022833"/>
    </source>
</evidence>
<dbReference type="InterPro" id="IPR002817">
    <property type="entry name" value="ThiC/BzaA/B"/>
</dbReference>
<dbReference type="Gene3D" id="6.10.250.620">
    <property type="match status" value="1"/>
</dbReference>
<feature type="compositionally biased region" description="Basic and acidic residues" evidence="14">
    <location>
        <begin position="597"/>
        <end position="626"/>
    </location>
</feature>
<feature type="binding site" evidence="13">
    <location>
        <position position="560"/>
    </location>
    <ligand>
        <name>[4Fe-4S] cluster</name>
        <dbReference type="ChEBI" id="CHEBI:49883"/>
        <note>4Fe-4S-S-AdoMet</note>
    </ligand>
</feature>
<comment type="catalytic activity">
    <reaction evidence="11 13">
        <text>5-amino-1-(5-phospho-beta-D-ribosyl)imidazole + S-adenosyl-L-methionine = 4-amino-2-methyl-5-(phosphooxymethyl)pyrimidine + CO + 5'-deoxyadenosine + formate + L-methionine + 3 H(+)</text>
        <dbReference type="Rhea" id="RHEA:24840"/>
        <dbReference type="ChEBI" id="CHEBI:15378"/>
        <dbReference type="ChEBI" id="CHEBI:15740"/>
        <dbReference type="ChEBI" id="CHEBI:17245"/>
        <dbReference type="ChEBI" id="CHEBI:17319"/>
        <dbReference type="ChEBI" id="CHEBI:57844"/>
        <dbReference type="ChEBI" id="CHEBI:58354"/>
        <dbReference type="ChEBI" id="CHEBI:59789"/>
        <dbReference type="ChEBI" id="CHEBI:137981"/>
        <dbReference type="EC" id="4.1.99.17"/>
    </reaction>
</comment>
<dbReference type="GO" id="GO:0009229">
    <property type="term" value="P:thiamine diphosphate biosynthetic process"/>
    <property type="evidence" value="ECO:0007669"/>
    <property type="project" value="UniProtKB-UniRule"/>
</dbReference>
<dbReference type="Pfam" id="PF01964">
    <property type="entry name" value="ThiC_Rad_SAM"/>
    <property type="match status" value="1"/>
</dbReference>
<evidence type="ECO:0000256" key="5">
    <source>
        <dbReference type="ARBA" id="ARBA00022723"/>
    </source>
</evidence>
<gene>
    <name evidence="13" type="primary">thiC</name>
    <name evidence="16" type="ORF">A9D14_09325</name>
</gene>
<keyword evidence="6 13" id="KW-0862">Zinc</keyword>
<dbReference type="InterPro" id="IPR037509">
    <property type="entry name" value="ThiC"/>
</dbReference>
<dbReference type="STRING" id="450378.GCA_001661675_01875"/>
<dbReference type="GO" id="GO:0009228">
    <property type="term" value="P:thiamine biosynthetic process"/>
    <property type="evidence" value="ECO:0007669"/>
    <property type="project" value="UniProtKB-UniRule"/>
</dbReference>
<comment type="function">
    <text evidence="1 13">Catalyzes the synthesis of the hydroxymethylpyrimidine phosphate (HMP-P) moiety of thiamine from aminoimidazole ribotide (AIR) in a radical S-adenosyl-L-methionine (SAM)-dependent reaction.</text>
</comment>
<feature type="binding site" evidence="13">
    <location>
        <begin position="329"/>
        <end position="331"/>
    </location>
    <ligand>
        <name>substrate</name>
    </ligand>
</feature>
<keyword evidence="3 13" id="KW-0004">4Fe-4S</keyword>
<dbReference type="GO" id="GO:0051539">
    <property type="term" value="F:4 iron, 4 sulfur cluster binding"/>
    <property type="evidence" value="ECO:0007669"/>
    <property type="project" value="UniProtKB-KW"/>
</dbReference>
<dbReference type="KEGG" id="cman:A9D14_09325"/>
<feature type="binding site" evidence="13">
    <location>
        <position position="244"/>
    </location>
    <ligand>
        <name>substrate</name>
    </ligand>
</feature>
<dbReference type="GO" id="GO:0070284">
    <property type="term" value="F:phosphomethylpyrimidine synthase activity"/>
    <property type="evidence" value="ECO:0007669"/>
    <property type="project" value="UniProtKB-EC"/>
</dbReference>
<dbReference type="HAMAP" id="MF_00089">
    <property type="entry name" value="ThiC"/>
    <property type="match status" value="1"/>
</dbReference>
<dbReference type="SFLD" id="SFLDS00113">
    <property type="entry name" value="Radical_SAM_Phosphomethylpyrim"/>
    <property type="match status" value="1"/>
</dbReference>
<organism evidence="16 17">
    <name type="scientific">Croceicoccus marinus</name>
    <dbReference type="NCBI Taxonomy" id="450378"/>
    <lineage>
        <taxon>Bacteria</taxon>
        <taxon>Pseudomonadati</taxon>
        <taxon>Pseudomonadota</taxon>
        <taxon>Alphaproteobacteria</taxon>
        <taxon>Sphingomonadales</taxon>
        <taxon>Erythrobacteraceae</taxon>
        <taxon>Croceicoccus</taxon>
    </lineage>
</organism>
<feature type="binding site" evidence="13">
    <location>
        <position position="273"/>
    </location>
    <ligand>
        <name>substrate</name>
    </ligand>
</feature>
<name>A0A1Z1FC67_9SPHN</name>
<evidence type="ECO:0000256" key="8">
    <source>
        <dbReference type="ARBA" id="ARBA00023004"/>
    </source>
</evidence>
<dbReference type="PANTHER" id="PTHR30557:SF1">
    <property type="entry name" value="PHOSPHOMETHYLPYRIMIDINE SYNTHASE, CHLOROPLASTIC"/>
    <property type="match status" value="1"/>
</dbReference>
<feature type="region of interest" description="Disordered" evidence="14">
    <location>
        <begin position="584"/>
        <end position="626"/>
    </location>
</feature>
<dbReference type="SFLD" id="SFLDF00407">
    <property type="entry name" value="phosphomethylpyrimidine_syntha"/>
    <property type="match status" value="1"/>
</dbReference>
<comment type="similarity">
    <text evidence="12 13">Belongs to the ThiC family.</text>
</comment>
<evidence type="ECO:0000259" key="15">
    <source>
        <dbReference type="Pfam" id="PF13667"/>
    </source>
</evidence>
<comment type="cofactor">
    <cofactor evidence="13">
        <name>[4Fe-4S] cluster</name>
        <dbReference type="ChEBI" id="CHEBI:49883"/>
    </cofactor>
    <text evidence="13">Binds 1 [4Fe-4S] cluster per subunit. The cluster is coordinated with 3 cysteines and an exchangeable S-adenosyl-L-methionine.</text>
</comment>